<proteinExistence type="predicted"/>
<dbReference type="Pfam" id="PF03732">
    <property type="entry name" value="Retrotrans_gag"/>
    <property type="match status" value="1"/>
</dbReference>
<evidence type="ECO:0000313" key="3">
    <source>
        <dbReference type="EMBL" id="CAB0040496.1"/>
    </source>
</evidence>
<feature type="compositionally biased region" description="Basic and acidic residues" evidence="1">
    <location>
        <begin position="84"/>
        <end position="96"/>
    </location>
</feature>
<dbReference type="InterPro" id="IPR005162">
    <property type="entry name" value="Retrotrans_gag_dom"/>
</dbReference>
<keyword evidence="4" id="KW-1185">Reference proteome</keyword>
<evidence type="ECO:0000256" key="1">
    <source>
        <dbReference type="SAM" id="MobiDB-lite"/>
    </source>
</evidence>
<feature type="domain" description="Retrotransposon gag" evidence="2">
    <location>
        <begin position="159"/>
        <end position="231"/>
    </location>
</feature>
<feature type="region of interest" description="Disordered" evidence="1">
    <location>
        <begin position="84"/>
        <end position="108"/>
    </location>
</feature>
<organism evidence="3 4">
    <name type="scientific">Trichogramma brassicae</name>
    <dbReference type="NCBI Taxonomy" id="86971"/>
    <lineage>
        <taxon>Eukaryota</taxon>
        <taxon>Metazoa</taxon>
        <taxon>Ecdysozoa</taxon>
        <taxon>Arthropoda</taxon>
        <taxon>Hexapoda</taxon>
        <taxon>Insecta</taxon>
        <taxon>Pterygota</taxon>
        <taxon>Neoptera</taxon>
        <taxon>Endopterygota</taxon>
        <taxon>Hymenoptera</taxon>
        <taxon>Apocrita</taxon>
        <taxon>Proctotrupomorpha</taxon>
        <taxon>Chalcidoidea</taxon>
        <taxon>Trichogrammatidae</taxon>
        <taxon>Trichogramma</taxon>
    </lineage>
</organism>
<accession>A0A6H5IQ99</accession>
<gene>
    <name evidence="3" type="ORF">TBRA_LOCUS12201</name>
</gene>
<dbReference type="EMBL" id="CADCXV010001029">
    <property type="protein sequence ID" value="CAB0040496.1"/>
    <property type="molecule type" value="Genomic_DNA"/>
</dbReference>
<dbReference type="OrthoDB" id="8006889at2759"/>
<reference evidence="3 4" key="1">
    <citation type="submission" date="2020-02" db="EMBL/GenBank/DDBJ databases">
        <authorList>
            <person name="Ferguson B K."/>
        </authorList>
    </citation>
    <scope>NUCLEOTIDE SEQUENCE [LARGE SCALE GENOMIC DNA]</scope>
</reference>
<evidence type="ECO:0000259" key="2">
    <source>
        <dbReference type="Pfam" id="PF03732"/>
    </source>
</evidence>
<sequence length="233" mass="26677">MTCCIRRATRSKQKSNFYPPPGNAITRRATARRASEREVITGALRSKPSTSDIVQRGKIRKCQQWISSYDSVVGTVGRVGEEDARNDGAAADRQDCSVEQMGTRKSTPRYNNDIGEVVRRWKIQFDGFGQMSVESFIERVEECNYLARLSQTDLLLALSETMTGTAAKWYRSNRHMFESWSDFCRAARKTFGMDPYGKQQLLEQIRKRTQGPDERVAEYVICVQSVLRKLRPE</sequence>
<dbReference type="Proteomes" id="UP000479190">
    <property type="component" value="Unassembled WGS sequence"/>
</dbReference>
<name>A0A6H5IQ99_9HYME</name>
<evidence type="ECO:0000313" key="4">
    <source>
        <dbReference type="Proteomes" id="UP000479190"/>
    </source>
</evidence>
<protein>
    <recommendedName>
        <fullName evidence="2">Retrotransposon gag domain-containing protein</fullName>
    </recommendedName>
</protein>
<dbReference type="AlphaFoldDB" id="A0A6H5IQ99"/>